<evidence type="ECO:0000313" key="1">
    <source>
        <dbReference type="EMBL" id="MBE1555122.1"/>
    </source>
</evidence>
<dbReference type="Proteomes" id="UP000658225">
    <property type="component" value="Unassembled WGS sequence"/>
</dbReference>
<keyword evidence="2" id="KW-1185">Reference proteome</keyword>
<proteinExistence type="predicted"/>
<evidence type="ECO:0000313" key="2">
    <source>
        <dbReference type="Proteomes" id="UP000658225"/>
    </source>
</evidence>
<protein>
    <submittedName>
        <fullName evidence="1">Uncharacterized protein</fullName>
    </submittedName>
</protein>
<reference evidence="1" key="1">
    <citation type="submission" date="2020-10" db="EMBL/GenBank/DDBJ databases">
        <title>Genomic Encyclopedia of Type Strains, Phase IV (KMG-IV): sequencing the most valuable type-strain genomes for metagenomic binning, comparative biology and taxonomic classification.</title>
        <authorList>
            <person name="Goeker M."/>
        </authorList>
    </citation>
    <scope>NUCLEOTIDE SEQUENCE</scope>
    <source>
        <strain evidence="1">DSM 13886</strain>
    </source>
</reference>
<dbReference type="Pfam" id="PF19524">
    <property type="entry name" value="DUF6054"/>
    <property type="match status" value="1"/>
</dbReference>
<sequence>MSILEFRVKVTPAVAKDIITRSIVGGSVTGKVVDTYVRKLDDKEIIVLIMEKFYMRASRVTLTVTIDNVEDVTKVHVVGSGGSEGVLPIDWGAGRNFAGVVEKALGSYMIGRE</sequence>
<comment type="caution">
    <text evidence="1">The sequence shown here is derived from an EMBL/GenBank/DDBJ whole genome shotgun (WGS) entry which is preliminary data.</text>
</comment>
<gene>
    <name evidence="1" type="ORF">H4683_002221</name>
</gene>
<dbReference type="EMBL" id="JADBEL010000011">
    <property type="protein sequence ID" value="MBE1555122.1"/>
    <property type="molecule type" value="Genomic_DNA"/>
</dbReference>
<accession>A0A927RF24</accession>
<dbReference type="InterPro" id="IPR046117">
    <property type="entry name" value="DUF6054"/>
</dbReference>
<organism evidence="1 2">
    <name type="scientific">Sporosarcina limicola</name>
    <dbReference type="NCBI Taxonomy" id="34101"/>
    <lineage>
        <taxon>Bacteria</taxon>
        <taxon>Bacillati</taxon>
        <taxon>Bacillota</taxon>
        <taxon>Bacilli</taxon>
        <taxon>Bacillales</taxon>
        <taxon>Caryophanaceae</taxon>
        <taxon>Sporosarcina</taxon>
    </lineage>
</organism>
<dbReference type="RefSeq" id="WP_192598869.1">
    <property type="nucleotide sequence ID" value="NZ_JADBEL010000011.1"/>
</dbReference>
<dbReference type="AlphaFoldDB" id="A0A927RF24"/>
<name>A0A927RF24_9BACL</name>